<evidence type="ECO:0000313" key="12">
    <source>
        <dbReference type="Proteomes" id="UP000008212"/>
    </source>
</evidence>
<evidence type="ECO:0000256" key="3">
    <source>
        <dbReference type="ARBA" id="ARBA00022603"/>
    </source>
</evidence>
<dbReference type="InterPro" id="IPR022749">
    <property type="entry name" value="D12N6_MeTrfase_N"/>
</dbReference>
<dbReference type="InterPro" id="IPR051537">
    <property type="entry name" value="DNA_Adenine_Mtase"/>
</dbReference>
<feature type="coiled-coil region" evidence="8">
    <location>
        <begin position="839"/>
        <end position="866"/>
    </location>
</feature>
<dbReference type="SUPFAM" id="SSF53335">
    <property type="entry name" value="S-adenosyl-L-methionine-dependent methyltransferases"/>
    <property type="match status" value="1"/>
</dbReference>
<dbReference type="GO" id="GO:0008170">
    <property type="term" value="F:N-methyltransferase activity"/>
    <property type="evidence" value="ECO:0007669"/>
    <property type="project" value="InterPro"/>
</dbReference>
<dbReference type="PANTHER" id="PTHR42933">
    <property type="entry name" value="SLR6095 PROTEIN"/>
    <property type="match status" value="1"/>
</dbReference>
<name>Q73QS4_TREDE</name>
<dbReference type="GO" id="GO:0009007">
    <property type="term" value="F:site-specific DNA-methyltransferase (adenine-specific) activity"/>
    <property type="evidence" value="ECO:0007669"/>
    <property type="project" value="UniProtKB-EC"/>
</dbReference>
<dbReference type="Pfam" id="PF02384">
    <property type="entry name" value="N6_Mtase"/>
    <property type="match status" value="1"/>
</dbReference>
<evidence type="ECO:0000259" key="9">
    <source>
        <dbReference type="Pfam" id="PF02384"/>
    </source>
</evidence>
<dbReference type="NCBIfam" id="TIGR00497">
    <property type="entry name" value="hsdM"/>
    <property type="match status" value="1"/>
</dbReference>
<dbReference type="GO" id="GO:0032259">
    <property type="term" value="P:methylation"/>
    <property type="evidence" value="ECO:0007669"/>
    <property type="project" value="UniProtKB-KW"/>
</dbReference>
<keyword evidence="4 11" id="KW-0808">Transferase</keyword>
<dbReference type="PANTHER" id="PTHR42933:SF3">
    <property type="entry name" value="TYPE I RESTRICTION ENZYME MJAVIII METHYLASE SUBUNIT"/>
    <property type="match status" value="1"/>
</dbReference>
<proteinExistence type="inferred from homology"/>
<dbReference type="EMBL" id="AE017226">
    <property type="protein sequence ID" value="AAS10864.1"/>
    <property type="molecule type" value="Genomic_DNA"/>
</dbReference>
<dbReference type="PRINTS" id="PR00507">
    <property type="entry name" value="N12N6MTFRASE"/>
</dbReference>
<dbReference type="Gene3D" id="1.20.1260.30">
    <property type="match status" value="2"/>
</dbReference>
<dbReference type="HOGENOM" id="CLU_013049_6_0_12"/>
<evidence type="ECO:0000256" key="6">
    <source>
        <dbReference type="ARBA" id="ARBA00022747"/>
    </source>
</evidence>
<keyword evidence="6" id="KW-0680">Restriction system</keyword>
<evidence type="ECO:0000256" key="2">
    <source>
        <dbReference type="ARBA" id="ARBA00011900"/>
    </source>
</evidence>
<dbReference type="PROSITE" id="PS00092">
    <property type="entry name" value="N6_MTASE"/>
    <property type="match status" value="1"/>
</dbReference>
<dbReference type="EC" id="2.1.1.72" evidence="2"/>
<protein>
    <recommendedName>
        <fullName evidence="2">site-specific DNA-methyltransferase (adenine-specific)</fullName>
        <ecNumber evidence="2">2.1.1.72</ecNumber>
    </recommendedName>
</protein>
<sequence>MAVRKSELYGSLWASCDSLRGGMDSSQYKDYILTLLFVKYVSDKYKDMPYGEIEIPEGGSFDDMLALRGKKGIGEGIDKVIAKLAEANDLRGIIDNAYFNDPTKFGSGQEMVDKLTELLSIFCDKMPNFGKNRAEGDDIIGDAYEYLMKNFATESGKSKGQFYTPAEVSRILAHVIGIEKAKSGESTLYDPACGSGSLLIRAAETAPPNVAVFGQEKDITTAGLAKMNLVLHNVATAEIKSGNTFSEPKYKKHDDETALRQFDFAVVNPPFSDKNWTHGLQDFGRFDGYEERPPEKNGDFAWLLHVIKSLKRNGKAAVILPHGVLFRGNAEASIRKALIKKGFIKGIIGLPPNLFYGTGIPACIIVIDKENAEKRKGIFIIDASKDFIKDNDKNRLRERDIYKITKVFNNKKELPYYSRFVFIDEIEQNDYNLNIPRYIQNGTSEEVQNIEAHLRGGIPSEDIENLSAYWDTFPKLKSSLFKPLRHDFCSLAAEKDSLYGVIEDDKDFSNYADIIETAFEKWKRKAKKHLTSITNDTKPKELIRLLAELLIKEYESVHLIDKYDVYEVLLSYWNNTMSDDVYLIMQDGYSVIREIDIFTKASTNKNNGKEKTIETGWDGKVISKELVIEMFFLKEKTEIDKIEKVIDTVQDELNEILENIDEDSVINECLTDKKNLDKTLLNLKISEIRSFIINDEIKALVELQNSEKPKKKEVLAYITKNPLCKNAVTDKGTITTASINNRIEEIRDALSVPEEHAEDYALLCKAQNKSELIEENTKLLKALRTALDERVRKHYANLSDEECIKLLLDLKWFRSISNGIYELYEAVNHHLSERIGELAERYDQTLPELEKETALLENKVKSHLQKMGFVW</sequence>
<dbReference type="KEGG" id="tde:TDE_0369"/>
<dbReference type="AlphaFoldDB" id="Q73QS4"/>
<dbReference type="InterPro" id="IPR004546">
    <property type="entry name" value="Restrct_endonuc_T1M"/>
</dbReference>
<dbReference type="GeneID" id="2740121"/>
<evidence type="ECO:0000256" key="5">
    <source>
        <dbReference type="ARBA" id="ARBA00022691"/>
    </source>
</evidence>
<dbReference type="Pfam" id="PF12161">
    <property type="entry name" value="HsdM_N"/>
    <property type="match status" value="1"/>
</dbReference>
<evidence type="ECO:0000313" key="11">
    <source>
        <dbReference type="EMBL" id="AAS10864.1"/>
    </source>
</evidence>
<dbReference type="GO" id="GO:0009307">
    <property type="term" value="P:DNA restriction-modification system"/>
    <property type="evidence" value="ECO:0007669"/>
    <property type="project" value="UniProtKB-KW"/>
</dbReference>
<dbReference type="PaxDb" id="243275-TDE_0369"/>
<dbReference type="InterPro" id="IPR029063">
    <property type="entry name" value="SAM-dependent_MTases_sf"/>
</dbReference>
<comment type="similarity">
    <text evidence="1">Belongs to the N(4)/N(6)-methyltransferase family.</text>
</comment>
<dbReference type="Gene3D" id="3.40.50.150">
    <property type="entry name" value="Vaccinia Virus protein VP39"/>
    <property type="match status" value="1"/>
</dbReference>
<keyword evidence="5" id="KW-0949">S-adenosyl-L-methionine</keyword>
<dbReference type="RefSeq" id="WP_002681381.1">
    <property type="nucleotide sequence ID" value="NC_002967.9"/>
</dbReference>
<evidence type="ECO:0000256" key="4">
    <source>
        <dbReference type="ARBA" id="ARBA00022679"/>
    </source>
</evidence>
<keyword evidence="12" id="KW-1185">Reference proteome</keyword>
<evidence type="ECO:0000256" key="8">
    <source>
        <dbReference type="SAM" id="Coils"/>
    </source>
</evidence>
<comment type="catalytic activity">
    <reaction evidence="7">
        <text>a 2'-deoxyadenosine in DNA + S-adenosyl-L-methionine = an N(6)-methyl-2'-deoxyadenosine in DNA + S-adenosyl-L-homocysteine + H(+)</text>
        <dbReference type="Rhea" id="RHEA:15197"/>
        <dbReference type="Rhea" id="RHEA-COMP:12418"/>
        <dbReference type="Rhea" id="RHEA-COMP:12419"/>
        <dbReference type="ChEBI" id="CHEBI:15378"/>
        <dbReference type="ChEBI" id="CHEBI:57856"/>
        <dbReference type="ChEBI" id="CHEBI:59789"/>
        <dbReference type="ChEBI" id="CHEBI:90615"/>
        <dbReference type="ChEBI" id="CHEBI:90616"/>
        <dbReference type="EC" id="2.1.1.72"/>
    </reaction>
</comment>
<dbReference type="OrthoDB" id="9814572at2"/>
<dbReference type="PATRIC" id="fig|243275.7.peg.359"/>
<feature type="domain" description="DNA methylase adenine-specific" evidence="9">
    <location>
        <begin position="137"/>
        <end position="446"/>
    </location>
</feature>
<dbReference type="REBASE" id="6417">
    <property type="entry name" value="M.TdeVI"/>
</dbReference>
<dbReference type="InterPro" id="IPR003356">
    <property type="entry name" value="DNA_methylase_A-5"/>
</dbReference>
<dbReference type="STRING" id="243275.TDE_0369"/>
<dbReference type="eggNOG" id="COG0286">
    <property type="taxonomic scope" value="Bacteria"/>
</dbReference>
<dbReference type="InterPro" id="IPR038333">
    <property type="entry name" value="T1MK-like_N_sf"/>
</dbReference>
<keyword evidence="3 11" id="KW-0489">Methyltransferase</keyword>
<dbReference type="Proteomes" id="UP000008212">
    <property type="component" value="Chromosome"/>
</dbReference>
<reference evidence="11 12" key="1">
    <citation type="journal article" date="2004" name="Proc. Natl. Acad. Sci. U.S.A.">
        <title>Comparison of the genome of the oral pathogen Treponema denticola with other spirochete genomes.</title>
        <authorList>
            <person name="Seshadri R."/>
            <person name="Myers G.S."/>
            <person name="Tettelin H."/>
            <person name="Eisen J.A."/>
            <person name="Heidelberg J.F."/>
            <person name="Dodson R.J."/>
            <person name="Davidsen T.M."/>
            <person name="DeBoy R.T."/>
            <person name="Fouts D.E."/>
            <person name="Haft D.H."/>
            <person name="Selengut J."/>
            <person name="Ren Q."/>
            <person name="Brinkac L.M."/>
            <person name="Madupu R."/>
            <person name="Kolonay J."/>
            <person name="Durkin S.A."/>
            <person name="Daugherty S.C."/>
            <person name="Shetty J."/>
            <person name="Shvartsbeyn A."/>
            <person name="Gebregeorgis E."/>
            <person name="Geer K."/>
            <person name="Tsegaye G."/>
            <person name="Malek J."/>
            <person name="Ayodeji B."/>
            <person name="Shatsman S."/>
            <person name="McLeod M.P."/>
            <person name="Smajs D."/>
            <person name="Howell J.K."/>
            <person name="Pal S."/>
            <person name="Amin A."/>
            <person name="Vashisth P."/>
            <person name="McNeill T.Z."/>
            <person name="Xiang Q."/>
            <person name="Sodergren E."/>
            <person name="Baca E."/>
            <person name="Weinstock G.M."/>
            <person name="Norris S.J."/>
            <person name="Fraser C.M."/>
            <person name="Paulsen I.T."/>
        </authorList>
    </citation>
    <scope>NUCLEOTIDE SEQUENCE [LARGE SCALE GENOMIC DNA]</scope>
    <source>
        <strain evidence="12">ATCC 35405 / DSM 14222 / CIP 103919 / JCM 8153 / KCTC 15104</strain>
    </source>
</reference>
<evidence type="ECO:0000256" key="7">
    <source>
        <dbReference type="ARBA" id="ARBA00047942"/>
    </source>
</evidence>
<organism evidence="11 12">
    <name type="scientific">Treponema denticola (strain ATCC 35405 / DSM 14222 / CIP 103919 / JCM 8153 / KCTC 15104)</name>
    <dbReference type="NCBI Taxonomy" id="243275"/>
    <lineage>
        <taxon>Bacteria</taxon>
        <taxon>Pseudomonadati</taxon>
        <taxon>Spirochaetota</taxon>
        <taxon>Spirochaetia</taxon>
        <taxon>Spirochaetales</taxon>
        <taxon>Treponemataceae</taxon>
        <taxon>Treponema</taxon>
    </lineage>
</organism>
<evidence type="ECO:0000256" key="1">
    <source>
        <dbReference type="ARBA" id="ARBA00006594"/>
    </source>
</evidence>
<keyword evidence="8" id="KW-0175">Coiled coil</keyword>
<dbReference type="InterPro" id="IPR002052">
    <property type="entry name" value="DNA_methylase_N6_adenine_CS"/>
</dbReference>
<accession>Q73QS4</accession>
<dbReference type="GO" id="GO:0003677">
    <property type="term" value="F:DNA binding"/>
    <property type="evidence" value="ECO:0007669"/>
    <property type="project" value="InterPro"/>
</dbReference>
<feature type="domain" description="N6 adenine-specific DNA methyltransferase N-terminal" evidence="10">
    <location>
        <begin position="11"/>
        <end position="122"/>
    </location>
</feature>
<gene>
    <name evidence="11" type="primary">hsdM-1</name>
    <name evidence="11" type="ordered locus">TDE_0369</name>
</gene>
<evidence type="ECO:0000259" key="10">
    <source>
        <dbReference type="Pfam" id="PF12161"/>
    </source>
</evidence>